<dbReference type="AlphaFoldDB" id="A0AAV9KJ78"/>
<evidence type="ECO:0000313" key="3">
    <source>
        <dbReference type="Proteomes" id="UP001311915"/>
    </source>
</evidence>
<sequence length="67" mass="7292">MNFTKVILAIFLIVNVLTNVDAVGEEKMSCSAKCFIHCASKGRANGDCYSDCMKECQGHGSAQEFKV</sequence>
<protein>
    <submittedName>
        <fullName evidence="2">Uncharacterized protein</fullName>
    </submittedName>
</protein>
<keyword evidence="1" id="KW-0732">Signal</keyword>
<name>A0AAV9KJ78_9SOLN</name>
<dbReference type="Proteomes" id="UP001311915">
    <property type="component" value="Unassembled WGS sequence"/>
</dbReference>
<proteinExistence type="predicted"/>
<keyword evidence="3" id="KW-1185">Reference proteome</keyword>
<dbReference type="EMBL" id="JAWPEI010000011">
    <property type="protein sequence ID" value="KAK4712639.1"/>
    <property type="molecule type" value="Genomic_DNA"/>
</dbReference>
<feature type="signal peptide" evidence="1">
    <location>
        <begin position="1"/>
        <end position="22"/>
    </location>
</feature>
<feature type="chain" id="PRO_5043754186" evidence="1">
    <location>
        <begin position="23"/>
        <end position="67"/>
    </location>
</feature>
<accession>A0AAV9KJ78</accession>
<evidence type="ECO:0000256" key="1">
    <source>
        <dbReference type="SAM" id="SignalP"/>
    </source>
</evidence>
<gene>
    <name evidence="2" type="ORF">R3W88_007152</name>
</gene>
<comment type="caution">
    <text evidence="2">The sequence shown here is derived from an EMBL/GenBank/DDBJ whole genome shotgun (WGS) entry which is preliminary data.</text>
</comment>
<reference evidence="2 3" key="1">
    <citation type="submission" date="2023-10" db="EMBL/GenBank/DDBJ databases">
        <title>Genome-Wide Identification Analysis in wild type Solanum Pinnatisectum Reveals Some Genes Defensing Phytophthora Infestans.</title>
        <authorList>
            <person name="Sun C."/>
        </authorList>
    </citation>
    <scope>NUCLEOTIDE SEQUENCE [LARGE SCALE GENOMIC DNA]</scope>
    <source>
        <strain evidence="2">LQN</strain>
        <tissue evidence="2">Leaf</tissue>
    </source>
</reference>
<evidence type="ECO:0000313" key="2">
    <source>
        <dbReference type="EMBL" id="KAK4712639.1"/>
    </source>
</evidence>
<organism evidence="2 3">
    <name type="scientific">Solanum pinnatisectum</name>
    <name type="common">tansyleaf nightshade</name>
    <dbReference type="NCBI Taxonomy" id="50273"/>
    <lineage>
        <taxon>Eukaryota</taxon>
        <taxon>Viridiplantae</taxon>
        <taxon>Streptophyta</taxon>
        <taxon>Embryophyta</taxon>
        <taxon>Tracheophyta</taxon>
        <taxon>Spermatophyta</taxon>
        <taxon>Magnoliopsida</taxon>
        <taxon>eudicotyledons</taxon>
        <taxon>Gunneridae</taxon>
        <taxon>Pentapetalae</taxon>
        <taxon>asterids</taxon>
        <taxon>lamiids</taxon>
        <taxon>Solanales</taxon>
        <taxon>Solanaceae</taxon>
        <taxon>Solanoideae</taxon>
        <taxon>Solaneae</taxon>
        <taxon>Solanum</taxon>
    </lineage>
</organism>